<evidence type="ECO:0000256" key="1">
    <source>
        <dbReference type="SAM" id="Coils"/>
    </source>
</evidence>
<gene>
    <name evidence="2" type="ORF">S01H1_01974</name>
</gene>
<dbReference type="AlphaFoldDB" id="X0T771"/>
<dbReference type="Gene3D" id="3.10.450.620">
    <property type="entry name" value="JHP933, nucleotidyltransferase-like core domain"/>
    <property type="match status" value="1"/>
</dbReference>
<keyword evidence="1" id="KW-0175">Coiled coil</keyword>
<feature type="coiled-coil region" evidence="1">
    <location>
        <begin position="91"/>
        <end position="125"/>
    </location>
</feature>
<protein>
    <recommendedName>
        <fullName evidence="3">Nucleotidyl transferase AbiEii/AbiGii toxin family protein</fullName>
    </recommendedName>
</protein>
<evidence type="ECO:0008006" key="3">
    <source>
        <dbReference type="Google" id="ProtNLM"/>
    </source>
</evidence>
<proteinExistence type="predicted"/>
<comment type="caution">
    <text evidence="2">The sequence shown here is derived from an EMBL/GenBank/DDBJ whole genome shotgun (WGS) entry which is preliminary data.</text>
</comment>
<dbReference type="InterPro" id="IPR014942">
    <property type="entry name" value="AbiEii"/>
</dbReference>
<dbReference type="Pfam" id="PF08843">
    <property type="entry name" value="AbiEii"/>
    <property type="match status" value="1"/>
</dbReference>
<organism evidence="2">
    <name type="scientific">marine sediment metagenome</name>
    <dbReference type="NCBI Taxonomy" id="412755"/>
    <lineage>
        <taxon>unclassified sequences</taxon>
        <taxon>metagenomes</taxon>
        <taxon>ecological metagenomes</taxon>
    </lineage>
</organism>
<reference evidence="2" key="1">
    <citation type="journal article" date="2014" name="Front. Microbiol.">
        <title>High frequency of phylogenetically diverse reductive dehalogenase-homologous genes in deep subseafloor sedimentary metagenomes.</title>
        <authorList>
            <person name="Kawai M."/>
            <person name="Futagami T."/>
            <person name="Toyoda A."/>
            <person name="Takaki Y."/>
            <person name="Nishi S."/>
            <person name="Hori S."/>
            <person name="Arai W."/>
            <person name="Tsubouchi T."/>
            <person name="Morono Y."/>
            <person name="Uchiyama I."/>
            <person name="Ito T."/>
            <person name="Fujiyama A."/>
            <person name="Inagaki F."/>
            <person name="Takami H."/>
        </authorList>
    </citation>
    <scope>NUCLEOTIDE SEQUENCE</scope>
    <source>
        <strain evidence="2">Expedition CK06-06</strain>
    </source>
</reference>
<evidence type="ECO:0000313" key="2">
    <source>
        <dbReference type="EMBL" id="GAF84012.1"/>
    </source>
</evidence>
<accession>X0T771</accession>
<feature type="non-terminal residue" evidence="2">
    <location>
        <position position="248"/>
    </location>
</feature>
<sequence length="248" mass="29564">MDDSGKYFWEDSQMKPLRRRLEEVRKNTGLSWETIERDYILSWVLAGTGVNEKLQKTLIFKGGTALKKCYFGEYRFSEDLDFTARDSAPSQDELEKEINRSCRLAAELAQNYSPLELEVERYREREPHPGNQEAFIIRGKFPWHRQFLARVMIEITVDEPIKIEPVRRRIIHGYGEDISQEVFVCSLEEIMAEKMRAILQHLKKLEERGWSRSRARDYYDLWRILNHYSGRLRLEILPSLFLKKCKVR</sequence>
<name>X0T771_9ZZZZ</name>
<dbReference type="EMBL" id="BARS01000907">
    <property type="protein sequence ID" value="GAF84012.1"/>
    <property type="molecule type" value="Genomic_DNA"/>
</dbReference>